<dbReference type="InterPro" id="IPR044285">
    <property type="entry name" value="PWP1"/>
</dbReference>
<evidence type="ECO:0007829" key="5">
    <source>
        <dbReference type="PeptideAtlas" id="A0A1W2P7U7"/>
    </source>
</evidence>
<protein>
    <submittedName>
        <fullName evidence="2">PWP1 homolog, endonuclein</fullName>
    </submittedName>
</protein>
<reference evidence="7" key="1">
    <citation type="journal article" date="2004" name="Mol. Cell. Proteomics">
        <title>Phosphoproteomic analysis of the developing mouse brain.</title>
        <authorList>
            <person name="Ballif B.A."/>
            <person name="Villen J."/>
            <person name="Beausoleil S.A."/>
            <person name="Schwartz D."/>
            <person name="Gygi S.P."/>
        </authorList>
    </citation>
    <scope>IDENTIFICATION BY MASS SPECTROMETRY [LARGE SCALE ANALYSIS]</scope>
</reference>
<dbReference type="jPOST" id="A0A1W2P7U7"/>
<evidence type="ECO:0000313" key="3">
    <source>
        <dbReference type="MGI" id="MGI:1914735"/>
    </source>
</evidence>
<reference evidence="2" key="7">
    <citation type="submission" date="2025-08" db="UniProtKB">
        <authorList>
            <consortium name="Ensembl"/>
        </authorList>
    </citation>
    <scope>IDENTIFICATION</scope>
    <source>
        <strain evidence="2">C57BL/6J</strain>
    </source>
</reference>
<evidence type="ECO:0007829" key="7">
    <source>
        <dbReference type="PubMed" id="15345747"/>
    </source>
</evidence>
<dbReference type="VEuPathDB" id="HostDB:ENSMUSG00000001785"/>
<feature type="region of interest" description="Disordered" evidence="1">
    <location>
        <begin position="38"/>
        <end position="94"/>
    </location>
</feature>
<keyword evidence="5 6" id="KW-1267">Proteomics identification</keyword>
<reference evidence="9" key="3">
    <citation type="journal article" date="2009" name="Immunity">
        <title>The phagosomal proteome in interferon-gamma-activated macrophages.</title>
        <authorList>
            <person name="Trost M."/>
            <person name="English L."/>
            <person name="Lemieux S."/>
            <person name="Courcelles M."/>
            <person name="Desjardins M."/>
            <person name="Thibault P."/>
        </authorList>
    </citation>
    <scope>IDENTIFICATION BY MASS SPECTROMETRY [LARGE SCALE ANALYSIS]</scope>
</reference>
<evidence type="ECO:0007829" key="8">
    <source>
        <dbReference type="PubMed" id="17242355"/>
    </source>
</evidence>
<dbReference type="Antibodypedia" id="18254">
    <property type="antibodies" value="96 antibodies from 26 providers"/>
</dbReference>
<dbReference type="PANTHER" id="PTHR14091:SF0">
    <property type="entry name" value="PERIODIC TRYPTOPHAN PROTEIN 1 HOMOLOG"/>
    <property type="match status" value="1"/>
</dbReference>
<evidence type="ECO:0000313" key="2">
    <source>
        <dbReference type="Ensembl" id="ENSMUSP00000151813.2"/>
    </source>
</evidence>
<evidence type="ECO:0007829" key="9">
    <source>
        <dbReference type="PubMed" id="19144319"/>
    </source>
</evidence>
<reference evidence="8" key="2">
    <citation type="journal article" date="2007" name="Proc. Natl. Acad. Sci. U.S.A.">
        <title>Large-scale phosphorylation analysis of mouse liver.</title>
        <authorList>
            <person name="Villen J."/>
            <person name="Beausoleil S.A."/>
            <person name="Gerber S.A."/>
            <person name="Gygi S.P."/>
        </authorList>
    </citation>
    <scope>IDENTIFICATION BY MASS SPECTROMETRY [LARGE SCALE ANALYSIS]</scope>
</reference>
<evidence type="ECO:0000256" key="1">
    <source>
        <dbReference type="SAM" id="MobiDB-lite"/>
    </source>
</evidence>
<sequence length="94" mass="10270">MNRSRQVTCVAWVRRGVAKETPDKVELSKEEVNRLIAEAKGKLQEEGGSEEEEAGNPSEDGMQSGPTQAPPRESLEDGDPQDDRTLDDDELAGC</sequence>
<dbReference type="GeneTree" id="ENSGT00390000017324"/>
<reference evidence="2 4" key="6">
    <citation type="journal article" date="2011" name="PLoS Biol.">
        <title>Modernizing reference genome assemblies.</title>
        <authorList>
            <person name="Church D.M."/>
            <person name="Schneider V.A."/>
            <person name="Graves T."/>
            <person name="Auger K."/>
            <person name="Cunningham F."/>
            <person name="Bouk N."/>
            <person name="Chen H.C."/>
            <person name="Agarwala R."/>
            <person name="McLaren W.M."/>
            <person name="Ritchie G.R."/>
            <person name="Albracht D."/>
            <person name="Kremitzki M."/>
            <person name="Rock S."/>
            <person name="Kotkiewicz H."/>
            <person name="Kremitzki C."/>
            <person name="Wollam A."/>
            <person name="Trani L."/>
            <person name="Fulton L."/>
            <person name="Fulton R."/>
            <person name="Matthews L."/>
            <person name="Whitehead S."/>
            <person name="Chow W."/>
            <person name="Torrance J."/>
            <person name="Dunn M."/>
            <person name="Harden G."/>
            <person name="Threadgold G."/>
            <person name="Wood J."/>
            <person name="Collins J."/>
            <person name="Heath P."/>
            <person name="Griffiths G."/>
            <person name="Pelan S."/>
            <person name="Grafham D."/>
            <person name="Eichler E.E."/>
            <person name="Weinstock G."/>
            <person name="Mardis E.R."/>
            <person name="Wilson R.K."/>
            <person name="Howe K."/>
            <person name="Flicek P."/>
            <person name="Hubbard T."/>
        </authorList>
    </citation>
    <scope>NUCLEOTIDE SEQUENCE [LARGE SCALE GENOMIC DNA]</scope>
    <source>
        <strain evidence="2 4">C57BL/6J</strain>
    </source>
</reference>
<reference evidence="2" key="8">
    <citation type="submission" date="2025-09" db="UniProtKB">
        <authorList>
            <consortium name="Ensembl"/>
        </authorList>
    </citation>
    <scope>IDENTIFICATION</scope>
    <source>
        <strain evidence="2">C57BL/6J</strain>
    </source>
</reference>
<dbReference type="ExpressionAtlas" id="A0A1W2P7U7">
    <property type="expression patterns" value="baseline and differential"/>
</dbReference>
<dbReference type="MGI" id="MGI:1914735">
    <property type="gene designation" value="Pwp1"/>
</dbReference>
<dbReference type="PANTHER" id="PTHR14091">
    <property type="entry name" value="PERIODIC TRYPTOPHAN PROTEIN 1"/>
    <property type="match status" value="1"/>
</dbReference>
<evidence type="ECO:0007829" key="6">
    <source>
        <dbReference type="ProteomicsDB" id="A0A1W2P7U7"/>
    </source>
</evidence>
<keyword evidence="4" id="KW-1185">Reference proteome</keyword>
<dbReference type="ProteomicsDB" id="316086"/>
<dbReference type="SMR" id="A0A1W2P7U7"/>
<evidence type="ECO:0007829" key="10">
    <source>
        <dbReference type="PubMed" id="21183079"/>
    </source>
</evidence>
<reference evidence="2 4" key="4">
    <citation type="journal article" date="2009" name="PLoS Biol.">
        <title>Lineage-specific biology revealed by a finished genome assembly of the mouse.</title>
        <authorList>
            <consortium name="Mouse Genome Sequencing Consortium"/>
            <person name="Church D.M."/>
            <person name="Goodstadt L."/>
            <person name="Hillier L.W."/>
            <person name="Zody M.C."/>
            <person name="Goldstein S."/>
            <person name="She X."/>
            <person name="Bult C.J."/>
            <person name="Agarwala R."/>
            <person name="Cherry J.L."/>
            <person name="DiCuccio M."/>
            <person name="Hlavina W."/>
            <person name="Kapustin Y."/>
            <person name="Meric P."/>
            <person name="Maglott D."/>
            <person name="Birtle Z."/>
            <person name="Marques A.C."/>
            <person name="Graves T."/>
            <person name="Zhou S."/>
            <person name="Teague B."/>
            <person name="Potamousis K."/>
            <person name="Churas C."/>
            <person name="Place M."/>
            <person name="Herschleb J."/>
            <person name="Runnheim R."/>
            <person name="Forrest D."/>
            <person name="Amos-Landgraf J."/>
            <person name="Schwartz D.C."/>
            <person name="Cheng Z."/>
            <person name="Lindblad-Toh K."/>
            <person name="Eichler E.E."/>
            <person name="Ponting C.P."/>
        </authorList>
    </citation>
    <scope>NUCLEOTIDE SEQUENCE [LARGE SCALE GENOMIC DNA]</scope>
    <source>
        <strain evidence="2 4">C57BL/6J</strain>
    </source>
</reference>
<proteinExistence type="evidence at protein level"/>
<dbReference type="Ensembl" id="ENSMUST00000219256.2">
    <property type="protein sequence ID" value="ENSMUSP00000151813.2"/>
    <property type="gene ID" value="ENSMUSG00000001785.14"/>
</dbReference>
<name>A0A1W2P7U7_MOUSE</name>
<dbReference type="Bgee" id="ENSMUSG00000001785">
    <property type="expression patterns" value="Expressed in primitive streak and 261 other cell types or tissues"/>
</dbReference>
<evidence type="ECO:0000313" key="4">
    <source>
        <dbReference type="Proteomes" id="UP000000589"/>
    </source>
</evidence>
<gene>
    <name evidence="2 3" type="primary">Pwp1</name>
</gene>
<feature type="compositionally biased region" description="Acidic residues" evidence="1">
    <location>
        <begin position="76"/>
        <end position="94"/>
    </location>
</feature>
<reference evidence="10" key="5">
    <citation type="journal article" date="2010" name="Cell">
        <title>A tissue-specific atlas of mouse protein phosphorylation and expression.</title>
        <authorList>
            <person name="Huttlin E.L."/>
            <person name="Jedrychowski M.P."/>
            <person name="Elias J.E."/>
            <person name="Goswami T."/>
            <person name="Rad R."/>
            <person name="Beausoleil S.A."/>
            <person name="Villen J."/>
            <person name="Haas W."/>
            <person name="Sowa M.E."/>
            <person name="Gygi S.P."/>
        </authorList>
    </citation>
    <scope>IDENTIFICATION BY MASS SPECTROMETRY [LARGE SCALE ANALYSIS]</scope>
</reference>
<organism evidence="2 4">
    <name type="scientific">Mus musculus</name>
    <name type="common">Mouse</name>
    <dbReference type="NCBI Taxonomy" id="10090"/>
    <lineage>
        <taxon>Eukaryota</taxon>
        <taxon>Metazoa</taxon>
        <taxon>Chordata</taxon>
        <taxon>Craniata</taxon>
        <taxon>Vertebrata</taxon>
        <taxon>Euteleostomi</taxon>
        <taxon>Mammalia</taxon>
        <taxon>Eutheria</taxon>
        <taxon>Euarchontoglires</taxon>
        <taxon>Glires</taxon>
        <taxon>Rodentia</taxon>
        <taxon>Myomorpha</taxon>
        <taxon>Muroidea</taxon>
        <taxon>Muridae</taxon>
        <taxon>Murinae</taxon>
        <taxon>Mus</taxon>
        <taxon>Mus</taxon>
    </lineage>
</organism>
<accession>A0A1W2P7U7</accession>
<dbReference type="Proteomes" id="UP000000589">
    <property type="component" value="Chromosome 10"/>
</dbReference>
<dbReference type="AGR" id="MGI:1914735"/>
<dbReference type="GO" id="GO:0006364">
    <property type="term" value="P:rRNA processing"/>
    <property type="evidence" value="ECO:0007669"/>
    <property type="project" value="InterPro"/>
</dbReference>
<dbReference type="AlphaFoldDB" id="A0A1W2P7U7"/>